<evidence type="ECO:0000313" key="4">
    <source>
        <dbReference type="Proteomes" id="UP000185183"/>
    </source>
</evidence>
<protein>
    <recommendedName>
        <fullName evidence="2">Glycine-rich domain-containing protein</fullName>
    </recommendedName>
</protein>
<comment type="caution">
    <text evidence="3">The sequence shown here is derived from an EMBL/GenBank/DDBJ whole genome shotgun (WGS) entry which is preliminary data.</text>
</comment>
<feature type="domain" description="Glycine-rich" evidence="2">
    <location>
        <begin position="466"/>
        <end position="688"/>
    </location>
</feature>
<dbReference type="Proteomes" id="UP000185183">
    <property type="component" value="Unassembled WGS sequence"/>
</dbReference>
<evidence type="ECO:0000256" key="1">
    <source>
        <dbReference type="SAM" id="MobiDB-lite"/>
    </source>
</evidence>
<name>A0A9Q7SEN8_9MYCO</name>
<feature type="compositionally biased region" description="Gly residues" evidence="1">
    <location>
        <begin position="600"/>
        <end position="614"/>
    </location>
</feature>
<feature type="compositionally biased region" description="Low complexity" evidence="1">
    <location>
        <begin position="577"/>
        <end position="599"/>
    </location>
</feature>
<proteinExistence type="predicted"/>
<feature type="region of interest" description="Disordered" evidence="1">
    <location>
        <begin position="565"/>
        <end position="616"/>
    </location>
</feature>
<evidence type="ECO:0000259" key="2">
    <source>
        <dbReference type="Pfam" id="PF21722"/>
    </source>
</evidence>
<dbReference type="AlphaFoldDB" id="A0A9Q7SEN8"/>
<dbReference type="InterPro" id="IPR049304">
    <property type="entry name" value="Gly_rich_dom"/>
</dbReference>
<dbReference type="Pfam" id="PF21722">
    <property type="entry name" value="Gly_rich_2"/>
    <property type="match status" value="1"/>
</dbReference>
<reference evidence="3 4" key="1">
    <citation type="submission" date="2016-11" db="EMBL/GenBank/DDBJ databases">
        <authorList>
            <consortium name="Pathogen Informatics"/>
        </authorList>
    </citation>
    <scope>NUCLEOTIDE SEQUENCE [LARGE SCALE GENOMIC DNA]</scope>
    <source>
        <strain evidence="3 4">968</strain>
    </source>
</reference>
<evidence type="ECO:0000313" key="3">
    <source>
        <dbReference type="EMBL" id="SHX43434.1"/>
    </source>
</evidence>
<sequence length="688" mass="66469">MTVPGALGAGGFNLPDRFGVTGTDGSAPQLVNNTQTYITGILKAQVKTTNSWQTLGSQFANALVAWLGHTLNLDAATQAELTAILTGNLNVVAEIQQALQGIDLSNPGTVIAAIENAAGNLFNGLIPSSWVANVVTELVPNGNFPNAQSVQPGSPFTWDGATAGALNGFSIKATANGTLQVMQSQMFQVAPGQQIVLSAFPQWAALTFTSGKFPIQVGITPYADKNTAGTFHEVAQISPSVASSGGWAAQLAGTYTVPPTGVTWATLTVMLTQDATAGIVRYSNASAHMSNSSGLLAELQQDLTNAGNTIQQIIDAINAAVGAAAGQAVSSIQAVIAGIQAVAHQAGSDLQSAIDGLLGGSNNPISAFVASLTGTKTKAAAALTPSSVINASQVSGQLAAGNIPNITAAMSTDLATAVNNLTAGYQNIYNAWFGGTSATGTPAEVAATVAAIKTAVQNGYTVDTITSSTTWTKPSNITELVVICVAAGLNGADGTQGNSGSEQAGGLGGIGGGYLAQALDPSTVSSTVPVTIGSPGAPTTSFGSYASATSGTAGGIASQFGYTATSSTPGSGGKGGAANNLNASKHQDPGTAGTGSAVAAGGGGGSPGNAGSPGGSVSSGAITKCGGGGGGGGGGKYGDIGASAGNGGAGGFPGGGGGGGGGASAGISGASKGTGGAGGAGVVFAYYR</sequence>
<gene>
    <name evidence="3" type="ORF">SAMEA2275694_02651</name>
</gene>
<accession>A0A9Q7SEN8</accession>
<dbReference type="EMBL" id="FSFA01000003">
    <property type="protein sequence ID" value="SHX43434.1"/>
    <property type="molecule type" value="Genomic_DNA"/>
</dbReference>
<organism evidence="3 4">
    <name type="scientific">Mycobacteroides abscessus subsp. bolletii</name>
    <dbReference type="NCBI Taxonomy" id="319705"/>
    <lineage>
        <taxon>Bacteria</taxon>
        <taxon>Bacillati</taxon>
        <taxon>Actinomycetota</taxon>
        <taxon>Actinomycetes</taxon>
        <taxon>Mycobacteriales</taxon>
        <taxon>Mycobacteriaceae</taxon>
        <taxon>Mycobacteroides</taxon>
        <taxon>Mycobacteroides abscessus</taxon>
    </lineage>
</organism>
<dbReference type="RefSeq" id="WP_074357485.1">
    <property type="nucleotide sequence ID" value="NZ_FSCP01000001.1"/>
</dbReference>